<evidence type="ECO:0000256" key="12">
    <source>
        <dbReference type="RuleBase" id="RU362004"/>
    </source>
</evidence>
<keyword evidence="5" id="KW-0945">Host-virus interaction</keyword>
<dbReference type="AlphaFoldDB" id="D8SVF1"/>
<feature type="coiled-coil region" evidence="13">
    <location>
        <begin position="264"/>
        <end position="291"/>
    </location>
</feature>
<dbReference type="Gene3D" id="3.30.70.330">
    <property type="match status" value="4"/>
</dbReference>
<dbReference type="InterPro" id="IPR002004">
    <property type="entry name" value="PABP_HYD_C"/>
</dbReference>
<dbReference type="eggNOG" id="KOG0123">
    <property type="taxonomic scope" value="Eukaryota"/>
</dbReference>
<dbReference type="Pfam" id="PF00076">
    <property type="entry name" value="RRM_1"/>
    <property type="match status" value="4"/>
</dbReference>
<dbReference type="InterPro" id="IPR034364">
    <property type="entry name" value="PABP_RRM1"/>
</dbReference>
<dbReference type="HOGENOM" id="CLU_012062_22_2_1"/>
<dbReference type="FunFam" id="3.30.70.330:FF:000651">
    <property type="entry name" value="Poly(A) binding protein cytoplasmic 1 like"/>
    <property type="match status" value="1"/>
</dbReference>
<dbReference type="GO" id="GO:0006417">
    <property type="term" value="P:regulation of translation"/>
    <property type="evidence" value="ECO:0007669"/>
    <property type="project" value="UniProtKB-KW"/>
</dbReference>
<keyword evidence="8 11" id="KW-0694">RNA-binding</keyword>
<dbReference type="EMBL" id="GL377659">
    <property type="protein sequence ID" value="EFJ09789.1"/>
    <property type="molecule type" value="Genomic_DNA"/>
</dbReference>
<evidence type="ECO:0000259" key="14">
    <source>
        <dbReference type="PROSITE" id="PS50102"/>
    </source>
</evidence>
<feature type="domain" description="PABC" evidence="15">
    <location>
        <begin position="472"/>
        <end position="549"/>
    </location>
</feature>
<dbReference type="GO" id="GO:0008143">
    <property type="term" value="F:poly(A) binding"/>
    <property type="evidence" value="ECO:0000318"/>
    <property type="project" value="GO_Central"/>
</dbReference>
<dbReference type="GO" id="GO:0008266">
    <property type="term" value="F:poly(U) RNA binding"/>
    <property type="evidence" value="ECO:0000318"/>
    <property type="project" value="GO_Central"/>
</dbReference>
<dbReference type="EMBL" id="GL377645">
    <property type="protein sequence ID" value="EFJ11603.1"/>
    <property type="molecule type" value="Genomic_DNA"/>
</dbReference>
<dbReference type="InterPro" id="IPR000504">
    <property type="entry name" value="RRM_dom"/>
</dbReference>
<dbReference type="InterPro" id="IPR035979">
    <property type="entry name" value="RBD_domain_sf"/>
</dbReference>
<dbReference type="CDD" id="cd12378">
    <property type="entry name" value="RRM1_I_PABPs"/>
    <property type="match status" value="1"/>
</dbReference>
<dbReference type="FunFam" id="3.30.70.330:FF:000648">
    <property type="entry name" value="Polyadenylate-binding protein"/>
    <property type="match status" value="1"/>
</dbReference>
<evidence type="ECO:0000259" key="15">
    <source>
        <dbReference type="PROSITE" id="PS51309"/>
    </source>
</evidence>
<evidence type="ECO:0000313" key="16">
    <source>
        <dbReference type="EMBL" id="EFJ09789.1"/>
    </source>
</evidence>
<dbReference type="InterPro" id="IPR006515">
    <property type="entry name" value="PABP_1234"/>
</dbReference>
<keyword evidence="18" id="KW-1185">Reference proteome</keyword>
<feature type="domain" description="RRM" evidence="14">
    <location>
        <begin position="15"/>
        <end position="93"/>
    </location>
</feature>
<sequence>MAQETSPPRSPFASTALYVGDLDPSVNEAQIFDIFKQIGNVMSVRLCRDMVTKRSLGYAYVNYNNTQDASRAIEELNFMPVNGKPVRIMFSYRDPSIRKSGSGNLFVKNLDKSIDNKALHDLFSPYGKILSCKIALDVSNVSKGHGFVQFDTEDAAHTAIEKINGTTLHDKQLFVGPFVRRQERDPPASKFNNVFVKNLSEITTDEDLQKLFGVFGPISSAVVMKEVDGKSKCFGFVNFENPEDAVKAVEDLHGTTFQDKELYVSRAQKKNEREAELKAKFEHERKDTEDKSPTNLYLKNLDDGIDDEKLKDMFSAFGNVTSCKVMRDPLGHSKGSGFVAFSTSDAALRAVAQMNGKMIGSKPLYVAMAQKKEERKAKLEAQFASRGPVNFPPPPLYSAVGQQLLYSRPAPMVPQQPAGFAMVRPNVGQMPGFFPPQRQQGHARVPFQQFMQRESTFHGSNSRTPAYGNNSFLAVLASHLASATPEQQRIMLGEQLYPLVDCIEHNHAGKITGMLLEMDQTEVLHLLESPEALNLKVSEAMEVLRDSQQRLIPPDLASLSLDDPLMS</sequence>
<dbReference type="NCBIfam" id="TIGR01628">
    <property type="entry name" value="PABP-1234"/>
    <property type="match status" value="1"/>
</dbReference>
<feature type="domain" description="RRM" evidence="14">
    <location>
        <begin position="103"/>
        <end position="175"/>
    </location>
</feature>
<gene>
    <name evidence="17" type="ORF">SELMODRAFT_269256</name>
    <name evidence="16" type="ORF">SELMODRAFT_269487</name>
</gene>
<reference evidence="17 18" key="1">
    <citation type="journal article" date="2011" name="Science">
        <title>The Selaginella genome identifies genetic changes associated with the evolution of vascular plants.</title>
        <authorList>
            <person name="Banks J.A."/>
            <person name="Nishiyama T."/>
            <person name="Hasebe M."/>
            <person name="Bowman J.L."/>
            <person name="Gribskov M."/>
            <person name="dePamphilis C."/>
            <person name="Albert V.A."/>
            <person name="Aono N."/>
            <person name="Aoyama T."/>
            <person name="Ambrose B.A."/>
            <person name="Ashton N.W."/>
            <person name="Axtell M.J."/>
            <person name="Barker E."/>
            <person name="Barker M.S."/>
            <person name="Bennetzen J.L."/>
            <person name="Bonawitz N.D."/>
            <person name="Chapple C."/>
            <person name="Cheng C."/>
            <person name="Correa L.G."/>
            <person name="Dacre M."/>
            <person name="DeBarry J."/>
            <person name="Dreyer I."/>
            <person name="Elias M."/>
            <person name="Engstrom E.M."/>
            <person name="Estelle M."/>
            <person name="Feng L."/>
            <person name="Finet C."/>
            <person name="Floyd S.K."/>
            <person name="Frommer W.B."/>
            <person name="Fujita T."/>
            <person name="Gramzow L."/>
            <person name="Gutensohn M."/>
            <person name="Harholt J."/>
            <person name="Hattori M."/>
            <person name="Heyl A."/>
            <person name="Hirai T."/>
            <person name="Hiwatashi Y."/>
            <person name="Ishikawa M."/>
            <person name="Iwata M."/>
            <person name="Karol K.G."/>
            <person name="Koehler B."/>
            <person name="Kolukisaoglu U."/>
            <person name="Kubo M."/>
            <person name="Kurata T."/>
            <person name="Lalonde S."/>
            <person name="Li K."/>
            <person name="Li Y."/>
            <person name="Litt A."/>
            <person name="Lyons E."/>
            <person name="Manning G."/>
            <person name="Maruyama T."/>
            <person name="Michael T.P."/>
            <person name="Mikami K."/>
            <person name="Miyazaki S."/>
            <person name="Morinaga S."/>
            <person name="Murata T."/>
            <person name="Mueller-Roeber B."/>
            <person name="Nelson D.R."/>
            <person name="Obara M."/>
            <person name="Oguri Y."/>
            <person name="Olmstead R.G."/>
            <person name="Onodera N."/>
            <person name="Petersen B.L."/>
            <person name="Pils B."/>
            <person name="Prigge M."/>
            <person name="Rensing S.A."/>
            <person name="Riano-Pachon D.M."/>
            <person name="Roberts A.W."/>
            <person name="Sato Y."/>
            <person name="Scheller H.V."/>
            <person name="Schulz B."/>
            <person name="Schulz C."/>
            <person name="Shakirov E.V."/>
            <person name="Shibagaki N."/>
            <person name="Shinohara N."/>
            <person name="Shippen D.E."/>
            <person name="Soerensen I."/>
            <person name="Sotooka R."/>
            <person name="Sugimoto N."/>
            <person name="Sugita M."/>
            <person name="Sumikawa N."/>
            <person name="Tanurdzic M."/>
            <person name="Theissen G."/>
            <person name="Ulvskov P."/>
            <person name="Wakazuki S."/>
            <person name="Weng J.K."/>
            <person name="Willats W.W."/>
            <person name="Wipf D."/>
            <person name="Wolf P.G."/>
            <person name="Yang L."/>
            <person name="Zimmer A.D."/>
            <person name="Zhu Q."/>
            <person name="Mitros T."/>
            <person name="Hellsten U."/>
            <person name="Loque D."/>
            <person name="Otillar R."/>
            <person name="Salamov A."/>
            <person name="Schmutz J."/>
            <person name="Shapiro H."/>
            <person name="Lindquist E."/>
            <person name="Lucas S."/>
            <person name="Rokhsar D."/>
            <person name="Grigoriev I.V."/>
        </authorList>
    </citation>
    <scope>NUCLEOTIDE SEQUENCE [LARGE SCALE GENOMIC DNA]</scope>
</reference>
<dbReference type="Gene3D" id="1.10.1900.10">
    <property type="entry name" value="c-terminal domain of poly(a) binding protein"/>
    <property type="match status" value="1"/>
</dbReference>
<keyword evidence="13" id="KW-0175">Coiled coil</keyword>
<dbReference type="InterPro" id="IPR012677">
    <property type="entry name" value="Nucleotide-bd_a/b_plait_sf"/>
</dbReference>
<keyword evidence="6" id="KW-0677">Repeat</keyword>
<evidence type="ECO:0000256" key="1">
    <source>
        <dbReference type="ARBA" id="ARBA00004123"/>
    </source>
</evidence>
<accession>D8SVF1</accession>
<evidence type="ECO:0000256" key="5">
    <source>
        <dbReference type="ARBA" id="ARBA00022581"/>
    </source>
</evidence>
<dbReference type="SMART" id="SM00517">
    <property type="entry name" value="PolyA"/>
    <property type="match status" value="1"/>
</dbReference>
<evidence type="ECO:0000256" key="7">
    <source>
        <dbReference type="ARBA" id="ARBA00022845"/>
    </source>
</evidence>
<dbReference type="SMART" id="SM00360">
    <property type="entry name" value="RRM"/>
    <property type="match status" value="4"/>
</dbReference>
<dbReference type="GO" id="GO:1990904">
    <property type="term" value="C:ribonucleoprotein complex"/>
    <property type="evidence" value="ECO:0000318"/>
    <property type="project" value="GO_Central"/>
</dbReference>
<dbReference type="SUPFAM" id="SSF63570">
    <property type="entry name" value="PABC (PABP) domain"/>
    <property type="match status" value="1"/>
</dbReference>
<dbReference type="CDD" id="cd12381">
    <property type="entry name" value="RRM4_I_PABPs"/>
    <property type="match status" value="1"/>
</dbReference>
<evidence type="ECO:0000256" key="6">
    <source>
        <dbReference type="ARBA" id="ARBA00022737"/>
    </source>
</evidence>
<evidence type="ECO:0000256" key="8">
    <source>
        <dbReference type="ARBA" id="ARBA00022884"/>
    </source>
</evidence>
<dbReference type="Proteomes" id="UP000001514">
    <property type="component" value="Unassembled WGS sequence"/>
</dbReference>
<feature type="domain" description="RRM" evidence="14">
    <location>
        <begin position="192"/>
        <end position="269"/>
    </location>
</feature>
<evidence type="ECO:0000256" key="13">
    <source>
        <dbReference type="SAM" id="Coils"/>
    </source>
</evidence>
<proteinExistence type="inferred from homology"/>
<dbReference type="CDD" id="cd12379">
    <property type="entry name" value="RRM2_I_PABPs"/>
    <property type="match status" value="1"/>
</dbReference>
<dbReference type="Gramene" id="EFJ11603">
    <property type="protein sequence ID" value="EFJ11603"/>
    <property type="gene ID" value="SELMODRAFT_269256"/>
</dbReference>
<comment type="function">
    <text evidence="10">Binds the poly(A) tail of mRNA. Appears to be an important mediator of the multiple roles of the poly(A) tail in mRNA biogenesis, stability and translation.</text>
</comment>
<dbReference type="InterPro" id="IPR045305">
    <property type="entry name" value="RRM2_I_PABPs"/>
</dbReference>
<dbReference type="InterPro" id="IPR036053">
    <property type="entry name" value="PABP-dom"/>
</dbReference>
<dbReference type="FunFam" id="3.30.70.330:FF:000003">
    <property type="entry name" value="Polyadenylate-binding protein"/>
    <property type="match status" value="1"/>
</dbReference>
<dbReference type="OMA" id="NMPEVAP"/>
<feature type="domain" description="RRM" evidence="14">
    <location>
        <begin position="294"/>
        <end position="371"/>
    </location>
</feature>
<dbReference type="InParanoid" id="D8SVF1"/>
<dbReference type="Gramene" id="EFJ09789">
    <property type="protein sequence ID" value="EFJ09789"/>
    <property type="gene ID" value="SELMODRAFT_269487"/>
</dbReference>
<keyword evidence="9" id="KW-0539">Nucleus</keyword>
<dbReference type="GO" id="GO:0003730">
    <property type="term" value="F:mRNA 3'-UTR binding"/>
    <property type="evidence" value="ECO:0000318"/>
    <property type="project" value="GO_Central"/>
</dbReference>
<dbReference type="STRING" id="88036.D8SVF1"/>
<dbReference type="FunFam" id="1.10.1900.10:FF:000003">
    <property type="entry name" value="Polyadenylate-binding protein"/>
    <property type="match status" value="1"/>
</dbReference>
<dbReference type="SMART" id="SM00361">
    <property type="entry name" value="RRM_1"/>
    <property type="match status" value="4"/>
</dbReference>
<dbReference type="PANTHER" id="PTHR24012">
    <property type="entry name" value="RNA BINDING PROTEIN"/>
    <property type="match status" value="1"/>
</dbReference>
<evidence type="ECO:0000313" key="18">
    <source>
        <dbReference type="Proteomes" id="UP000001514"/>
    </source>
</evidence>
<keyword evidence="7" id="KW-0810">Translation regulation</keyword>
<dbReference type="KEGG" id="smo:SELMODRAFT_269487"/>
<dbReference type="KEGG" id="smo:SELMODRAFT_269256"/>
<evidence type="ECO:0000256" key="2">
    <source>
        <dbReference type="ARBA" id="ARBA00004496"/>
    </source>
</evidence>
<dbReference type="GO" id="GO:0005634">
    <property type="term" value="C:nucleus"/>
    <property type="evidence" value="ECO:0000318"/>
    <property type="project" value="GO_Central"/>
</dbReference>
<comment type="subcellular location">
    <subcellularLocation>
        <location evidence="2 12">Cytoplasm</location>
    </subcellularLocation>
    <subcellularLocation>
        <location evidence="1">Nucleus</location>
    </subcellularLocation>
</comment>
<dbReference type="Pfam" id="PF00658">
    <property type="entry name" value="MLLE"/>
    <property type="match status" value="1"/>
</dbReference>
<dbReference type="OrthoDB" id="19742at2759"/>
<evidence type="ECO:0000256" key="10">
    <source>
        <dbReference type="ARBA" id="ARBA00054110"/>
    </source>
</evidence>
<dbReference type="PROSITE" id="PS51309">
    <property type="entry name" value="PABC"/>
    <property type="match status" value="1"/>
</dbReference>
<protein>
    <recommendedName>
        <fullName evidence="12">Polyadenylate-binding protein</fullName>
        <shortName evidence="12">PABP</shortName>
    </recommendedName>
</protein>
<organism evidence="18">
    <name type="scientific">Selaginella moellendorffii</name>
    <name type="common">Spikemoss</name>
    <dbReference type="NCBI Taxonomy" id="88036"/>
    <lineage>
        <taxon>Eukaryota</taxon>
        <taxon>Viridiplantae</taxon>
        <taxon>Streptophyta</taxon>
        <taxon>Embryophyta</taxon>
        <taxon>Tracheophyta</taxon>
        <taxon>Lycopodiopsida</taxon>
        <taxon>Selaginellales</taxon>
        <taxon>Selaginellaceae</taxon>
        <taxon>Selaginella</taxon>
    </lineage>
</organism>
<evidence type="ECO:0000256" key="11">
    <source>
        <dbReference type="PROSITE-ProRule" id="PRU00176"/>
    </source>
</evidence>
<dbReference type="SUPFAM" id="SSF54928">
    <property type="entry name" value="RNA-binding domain, RBD"/>
    <property type="match status" value="2"/>
</dbReference>
<evidence type="ECO:0000313" key="17">
    <source>
        <dbReference type="EMBL" id="EFJ11603.1"/>
    </source>
</evidence>
<comment type="similarity">
    <text evidence="3 12">Belongs to the polyadenylate-binding protein type-1 family.</text>
</comment>
<dbReference type="FunFam" id="3.30.70.330:FF:000239">
    <property type="entry name" value="Polyadenylate-binding protein"/>
    <property type="match status" value="1"/>
</dbReference>
<dbReference type="GO" id="GO:0005829">
    <property type="term" value="C:cytosol"/>
    <property type="evidence" value="ECO:0000318"/>
    <property type="project" value="GO_Central"/>
</dbReference>
<evidence type="ECO:0000256" key="4">
    <source>
        <dbReference type="ARBA" id="ARBA00022490"/>
    </source>
</evidence>
<name>D8SVF1_SELML</name>
<keyword evidence="4 12" id="KW-0963">Cytoplasm</keyword>
<evidence type="ECO:0000256" key="9">
    <source>
        <dbReference type="ARBA" id="ARBA00023242"/>
    </source>
</evidence>
<dbReference type="PROSITE" id="PS50102">
    <property type="entry name" value="RRM"/>
    <property type="match status" value="4"/>
</dbReference>
<dbReference type="CDD" id="cd12380">
    <property type="entry name" value="RRM3_I_PABPs"/>
    <property type="match status" value="1"/>
</dbReference>
<dbReference type="InterPro" id="IPR003954">
    <property type="entry name" value="RRM_euk-type"/>
</dbReference>
<evidence type="ECO:0000256" key="3">
    <source>
        <dbReference type="ARBA" id="ARBA00008557"/>
    </source>
</evidence>